<feature type="compositionally biased region" description="Polar residues" evidence="5">
    <location>
        <begin position="373"/>
        <end position="382"/>
    </location>
</feature>
<evidence type="ECO:0000256" key="4">
    <source>
        <dbReference type="PROSITE-ProRule" id="PRU00221"/>
    </source>
</evidence>
<gene>
    <name evidence="6" type="ORF">PVAND_001798</name>
</gene>
<dbReference type="InterPro" id="IPR015943">
    <property type="entry name" value="WD40/YVTN_repeat-like_dom_sf"/>
</dbReference>
<dbReference type="PANTHER" id="PTHR14588">
    <property type="entry name" value="DDB1- AND CUL4-ASSOCIATED FACTOR 10"/>
    <property type="match status" value="1"/>
</dbReference>
<accession>A0A9J6BPH5</accession>
<dbReference type="Gene3D" id="2.130.10.10">
    <property type="entry name" value="YVTN repeat-like/Quinoprotein amine dehydrogenase"/>
    <property type="match status" value="1"/>
</dbReference>
<comment type="similarity">
    <text evidence="1">Belongs to the WD repeat DCAF10 family.</text>
</comment>
<dbReference type="AlphaFoldDB" id="A0A9J6BPH5"/>
<evidence type="ECO:0000313" key="6">
    <source>
        <dbReference type="EMBL" id="KAG5671605.1"/>
    </source>
</evidence>
<dbReference type="SUPFAM" id="SSF50978">
    <property type="entry name" value="WD40 repeat-like"/>
    <property type="match status" value="1"/>
</dbReference>
<feature type="repeat" description="WD" evidence="4">
    <location>
        <begin position="127"/>
        <end position="168"/>
    </location>
</feature>
<dbReference type="Pfam" id="PF00400">
    <property type="entry name" value="WD40"/>
    <property type="match status" value="2"/>
</dbReference>
<keyword evidence="7" id="KW-1185">Reference proteome</keyword>
<reference evidence="6" key="1">
    <citation type="submission" date="2021-03" db="EMBL/GenBank/DDBJ databases">
        <title>Chromosome level genome of the anhydrobiotic midge Polypedilum vanderplanki.</title>
        <authorList>
            <person name="Yoshida Y."/>
            <person name="Kikawada T."/>
            <person name="Gusev O."/>
        </authorList>
    </citation>
    <scope>NUCLEOTIDE SEQUENCE</scope>
    <source>
        <strain evidence="6">NIAS01</strain>
        <tissue evidence="6">Whole body or cell culture</tissue>
    </source>
</reference>
<dbReference type="InterPro" id="IPR039085">
    <property type="entry name" value="DCA10"/>
</dbReference>
<dbReference type="PANTHER" id="PTHR14588:SF2">
    <property type="entry name" value="DDB1- AND CUL4-ASSOCIATED FACTOR 10"/>
    <property type="match status" value="1"/>
</dbReference>
<dbReference type="GO" id="GO:0080008">
    <property type="term" value="C:Cul4-RING E3 ubiquitin ligase complex"/>
    <property type="evidence" value="ECO:0007669"/>
    <property type="project" value="TreeGrafter"/>
</dbReference>
<dbReference type="EMBL" id="JADBJN010000003">
    <property type="protein sequence ID" value="KAG5671605.1"/>
    <property type="molecule type" value="Genomic_DNA"/>
</dbReference>
<keyword evidence="2 4" id="KW-0853">WD repeat</keyword>
<evidence type="ECO:0000256" key="2">
    <source>
        <dbReference type="ARBA" id="ARBA00022574"/>
    </source>
</evidence>
<keyword evidence="3" id="KW-0677">Repeat</keyword>
<comment type="caution">
    <text evidence="6">The sequence shown here is derived from an EMBL/GenBank/DDBJ whole genome shotgun (WGS) entry which is preliminary data.</text>
</comment>
<evidence type="ECO:0000256" key="5">
    <source>
        <dbReference type="SAM" id="MobiDB-lite"/>
    </source>
</evidence>
<dbReference type="PROSITE" id="PS50082">
    <property type="entry name" value="WD_REPEATS_2"/>
    <property type="match status" value="1"/>
</dbReference>
<dbReference type="SMART" id="SM00320">
    <property type="entry name" value="WD40"/>
    <property type="match status" value="4"/>
</dbReference>
<dbReference type="InterPro" id="IPR001680">
    <property type="entry name" value="WD40_rpt"/>
</dbReference>
<dbReference type="FunFam" id="2.130.10.10:FF:000661">
    <property type="entry name" value="Uncharacterized protein, isoform A"/>
    <property type="match status" value="1"/>
</dbReference>
<evidence type="ECO:0000313" key="7">
    <source>
        <dbReference type="Proteomes" id="UP001107558"/>
    </source>
</evidence>
<sequence length="560" mass="63898">MALSYLRRREIFGSFKSQTGDSSKIYSSLYSSIAAAQSSPVNNYESGGIFGLEFNYDGSILIAACEKKAVILYETTNRRPIKLLDDVHSDCVNCIKFLDERLFATCSDDSTVALYDMRNLKSKIRTLRGHSNWVKNIEYSKRDCLLVTSGFDGSIFTWDLNSYTENNLTYQKVFHTPGLMRCRLAPDCTKLVICTTGGYLIIIHDLDLSTLARDLQGFRPNLYRLMQVRRQVLPIASRYDHLFSKNQKTNRIELVSDFPKGNDAEVLSSLQIHPYGWCVLSRNNSYDESSEWTCVHDIQEIDTEDEEPAVPEMLQNFDNIPDGSETNSEIIPFSSNASNNSDTSNETSSTSDQSNRISNPNAGASYEEEQINDNEGQPQNAIDNDDEIQIIPYQPNLRPSLINTEEILDLWTGNIPFYQRSRRTLTERPYRINTGILSMNPRNIRRPNIKQNSRRLLYYCSEPNEGKGFIKELCFNNDGRLICSPFKKGIRLLSFNKECDELNVLLNHNYKNQIPPQKLHEIVVKPNQHSDIVVSTRFSPRAPICVSGCLNGKISWYQPI</sequence>
<dbReference type="PROSITE" id="PS50294">
    <property type="entry name" value="WD_REPEATS_REGION"/>
    <property type="match status" value="1"/>
</dbReference>
<evidence type="ECO:0000256" key="3">
    <source>
        <dbReference type="ARBA" id="ARBA00022737"/>
    </source>
</evidence>
<feature type="region of interest" description="Disordered" evidence="5">
    <location>
        <begin position="315"/>
        <end position="382"/>
    </location>
</feature>
<dbReference type="InterPro" id="IPR019775">
    <property type="entry name" value="WD40_repeat_CS"/>
</dbReference>
<dbReference type="PROSITE" id="PS00678">
    <property type="entry name" value="WD_REPEATS_1"/>
    <property type="match status" value="1"/>
</dbReference>
<feature type="compositionally biased region" description="Low complexity" evidence="5">
    <location>
        <begin position="334"/>
        <end position="355"/>
    </location>
</feature>
<evidence type="ECO:0000256" key="1">
    <source>
        <dbReference type="ARBA" id="ARBA00005903"/>
    </source>
</evidence>
<dbReference type="InterPro" id="IPR036322">
    <property type="entry name" value="WD40_repeat_dom_sf"/>
</dbReference>
<proteinExistence type="inferred from homology"/>
<name>A0A9J6BPH5_POLVA</name>
<dbReference type="OrthoDB" id="20669at2759"/>
<dbReference type="Proteomes" id="UP001107558">
    <property type="component" value="Chromosome 3"/>
</dbReference>
<protein>
    <submittedName>
        <fullName evidence="6">Uncharacterized protein</fullName>
    </submittedName>
</protein>
<organism evidence="6 7">
    <name type="scientific">Polypedilum vanderplanki</name>
    <name type="common">Sleeping chironomid midge</name>
    <dbReference type="NCBI Taxonomy" id="319348"/>
    <lineage>
        <taxon>Eukaryota</taxon>
        <taxon>Metazoa</taxon>
        <taxon>Ecdysozoa</taxon>
        <taxon>Arthropoda</taxon>
        <taxon>Hexapoda</taxon>
        <taxon>Insecta</taxon>
        <taxon>Pterygota</taxon>
        <taxon>Neoptera</taxon>
        <taxon>Endopterygota</taxon>
        <taxon>Diptera</taxon>
        <taxon>Nematocera</taxon>
        <taxon>Chironomoidea</taxon>
        <taxon>Chironomidae</taxon>
        <taxon>Chironominae</taxon>
        <taxon>Polypedilum</taxon>
        <taxon>Polypedilum</taxon>
    </lineage>
</organism>